<proteinExistence type="predicted"/>
<dbReference type="Gene3D" id="3.30.750.24">
    <property type="entry name" value="STAS domain"/>
    <property type="match status" value="1"/>
</dbReference>
<dbReference type="CDD" id="cd07041">
    <property type="entry name" value="STAS_RsbR_RsbS_like"/>
    <property type="match status" value="1"/>
</dbReference>
<organism evidence="2 3">
    <name type="scientific">Actinomadura namibiensis</name>
    <dbReference type="NCBI Taxonomy" id="182080"/>
    <lineage>
        <taxon>Bacteria</taxon>
        <taxon>Bacillati</taxon>
        <taxon>Actinomycetota</taxon>
        <taxon>Actinomycetes</taxon>
        <taxon>Streptosporangiales</taxon>
        <taxon>Thermomonosporaceae</taxon>
        <taxon>Actinomadura</taxon>
    </lineage>
</organism>
<sequence>MDRVPVLELDGVLLASIQTELTDATVVALQEDLLDRAAATGADGVVIDVSAVEVIDSYLARVLTEITLAVRMLAARTVVAGMRPAVAVTLVEMGLDLPGVETARSPAHALEMLARR</sequence>
<feature type="domain" description="STAS" evidence="1">
    <location>
        <begin position="2"/>
        <end position="113"/>
    </location>
</feature>
<evidence type="ECO:0000313" key="3">
    <source>
        <dbReference type="Proteomes" id="UP000572680"/>
    </source>
</evidence>
<dbReference type="PANTHER" id="PTHR33745">
    <property type="entry name" value="RSBT ANTAGONIST PROTEIN RSBS-RELATED"/>
    <property type="match status" value="1"/>
</dbReference>
<dbReference type="RefSeq" id="WP_182841345.1">
    <property type="nucleotide sequence ID" value="NZ_BAAALP010000006.1"/>
</dbReference>
<dbReference type="InterPro" id="IPR002645">
    <property type="entry name" value="STAS_dom"/>
</dbReference>
<keyword evidence="3" id="KW-1185">Reference proteome</keyword>
<evidence type="ECO:0000313" key="2">
    <source>
        <dbReference type="EMBL" id="MBA8948751.1"/>
    </source>
</evidence>
<reference evidence="2 3" key="1">
    <citation type="submission" date="2020-08" db="EMBL/GenBank/DDBJ databases">
        <title>Genomic Encyclopedia of Type Strains, Phase IV (KMG-IV): sequencing the most valuable type-strain genomes for metagenomic binning, comparative biology and taxonomic classification.</title>
        <authorList>
            <person name="Goeker M."/>
        </authorList>
    </citation>
    <scope>NUCLEOTIDE SEQUENCE [LARGE SCALE GENOMIC DNA]</scope>
    <source>
        <strain evidence="2 3">DSM 44197</strain>
    </source>
</reference>
<dbReference type="SUPFAM" id="SSF52091">
    <property type="entry name" value="SpoIIaa-like"/>
    <property type="match status" value="1"/>
</dbReference>
<dbReference type="PROSITE" id="PS50801">
    <property type="entry name" value="STAS"/>
    <property type="match status" value="1"/>
</dbReference>
<dbReference type="Proteomes" id="UP000572680">
    <property type="component" value="Unassembled WGS sequence"/>
</dbReference>
<dbReference type="PANTHER" id="PTHR33745:SF1">
    <property type="entry name" value="RSBT ANTAGONIST PROTEIN RSBS"/>
    <property type="match status" value="1"/>
</dbReference>
<gene>
    <name evidence="2" type="ORF">HNR61_000349</name>
</gene>
<dbReference type="AlphaFoldDB" id="A0A7W3LIG3"/>
<comment type="caution">
    <text evidence="2">The sequence shown here is derived from an EMBL/GenBank/DDBJ whole genome shotgun (WGS) entry which is preliminary data.</text>
</comment>
<dbReference type="InterPro" id="IPR036513">
    <property type="entry name" value="STAS_dom_sf"/>
</dbReference>
<dbReference type="Pfam" id="PF01740">
    <property type="entry name" value="STAS"/>
    <property type="match status" value="1"/>
</dbReference>
<dbReference type="InterPro" id="IPR051932">
    <property type="entry name" value="Bact_StressResp_Reg"/>
</dbReference>
<accession>A0A7W3LIG3</accession>
<protein>
    <submittedName>
        <fullName evidence="2">RsbT antagonist protein RsbS</fullName>
    </submittedName>
</protein>
<dbReference type="EMBL" id="JACJIA010000001">
    <property type="protein sequence ID" value="MBA8948751.1"/>
    <property type="molecule type" value="Genomic_DNA"/>
</dbReference>
<name>A0A7W3LIG3_ACTNM</name>
<evidence type="ECO:0000259" key="1">
    <source>
        <dbReference type="PROSITE" id="PS50801"/>
    </source>
</evidence>